<dbReference type="PANTHER" id="PTHR31462:SF5">
    <property type="entry name" value="ENDOSOMAL_LYSOSOMAL PROTON CHANNEL TMEM175"/>
    <property type="match status" value="1"/>
</dbReference>
<keyword evidence="7" id="KW-0630">Potassium</keyword>
<proteinExistence type="inferred from homology"/>
<keyword evidence="15" id="KW-1185">Reference proteome</keyword>
<feature type="transmembrane region" description="Helical" evidence="13">
    <location>
        <begin position="46"/>
        <end position="65"/>
    </location>
</feature>
<keyword evidence="8 13" id="KW-1133">Transmembrane helix</keyword>
<feature type="transmembrane region" description="Helical" evidence="13">
    <location>
        <begin position="15"/>
        <end position="34"/>
    </location>
</feature>
<comment type="similarity">
    <text evidence="2">Belongs to the TMEM175 family.</text>
</comment>
<comment type="catalytic activity">
    <reaction evidence="12">
        <text>K(+)(in) = K(+)(out)</text>
        <dbReference type="Rhea" id="RHEA:29463"/>
        <dbReference type="ChEBI" id="CHEBI:29103"/>
    </reaction>
</comment>
<dbReference type="RefSeq" id="WP_263412174.1">
    <property type="nucleotide sequence ID" value="NZ_BAABBH010000001.1"/>
</dbReference>
<dbReference type="Proteomes" id="UP001634747">
    <property type="component" value="Unassembled WGS sequence"/>
</dbReference>
<dbReference type="InterPro" id="IPR010617">
    <property type="entry name" value="TMEM175-like"/>
</dbReference>
<sequence length="212" mass="23887">MSVEARTLPTGRMEAFSDGVIAVIITIMVLELHVPHTDGWPAVREIAPRLGVYFLSFVMIGIYWLNHHELLRRVERVHYSTLLTNLLWLFISSLIPLSTEYVDEKQFSAFAVMQYAVMMLLTGASFGLLRMTLLRVQRQTGTFGENDRAEVAKHVGSLLLYVVAVPAAYWHPLFSLALTASVTVIWIAPWLGTQHVARMHAPLPRSSKGESR</sequence>
<evidence type="ECO:0000256" key="5">
    <source>
        <dbReference type="ARBA" id="ARBA00022692"/>
    </source>
</evidence>
<evidence type="ECO:0000256" key="13">
    <source>
        <dbReference type="SAM" id="Phobius"/>
    </source>
</evidence>
<organism evidence="14 15">
    <name type="scientific">Terriglobus aquaticus</name>
    <dbReference type="NCBI Taxonomy" id="940139"/>
    <lineage>
        <taxon>Bacteria</taxon>
        <taxon>Pseudomonadati</taxon>
        <taxon>Acidobacteriota</taxon>
        <taxon>Terriglobia</taxon>
        <taxon>Terriglobales</taxon>
        <taxon>Acidobacteriaceae</taxon>
        <taxon>Terriglobus</taxon>
    </lineage>
</organism>
<evidence type="ECO:0000256" key="12">
    <source>
        <dbReference type="ARBA" id="ARBA00034430"/>
    </source>
</evidence>
<evidence type="ECO:0000256" key="4">
    <source>
        <dbReference type="ARBA" id="ARBA00022538"/>
    </source>
</evidence>
<evidence type="ECO:0000256" key="3">
    <source>
        <dbReference type="ARBA" id="ARBA00022448"/>
    </source>
</evidence>
<name>A0ABW9KN44_9BACT</name>
<keyword evidence="10 13" id="KW-0472">Membrane</keyword>
<keyword evidence="3" id="KW-0813">Transport</keyword>
<dbReference type="PANTHER" id="PTHR31462">
    <property type="entry name" value="ENDOSOMAL/LYSOSOMAL POTASSIUM CHANNEL TMEM175"/>
    <property type="match status" value="1"/>
</dbReference>
<feature type="transmembrane region" description="Helical" evidence="13">
    <location>
        <begin position="77"/>
        <end position="95"/>
    </location>
</feature>
<gene>
    <name evidence="14" type="ORF">ACK2TP_11290</name>
</gene>
<keyword evidence="6" id="KW-0631">Potassium channel</keyword>
<protein>
    <submittedName>
        <fullName evidence="14">TMEM175 family protein</fullName>
    </submittedName>
</protein>
<dbReference type="EMBL" id="JBJYXY010000001">
    <property type="protein sequence ID" value="MFN2976346.1"/>
    <property type="molecule type" value="Genomic_DNA"/>
</dbReference>
<keyword evidence="11" id="KW-0407">Ion channel</keyword>
<accession>A0ABW9KN44</accession>
<evidence type="ECO:0000256" key="10">
    <source>
        <dbReference type="ARBA" id="ARBA00023136"/>
    </source>
</evidence>
<comment type="caution">
    <text evidence="14">The sequence shown here is derived from an EMBL/GenBank/DDBJ whole genome shotgun (WGS) entry which is preliminary data.</text>
</comment>
<evidence type="ECO:0000256" key="6">
    <source>
        <dbReference type="ARBA" id="ARBA00022826"/>
    </source>
</evidence>
<evidence type="ECO:0000256" key="2">
    <source>
        <dbReference type="ARBA" id="ARBA00006920"/>
    </source>
</evidence>
<evidence type="ECO:0000256" key="9">
    <source>
        <dbReference type="ARBA" id="ARBA00023065"/>
    </source>
</evidence>
<evidence type="ECO:0000256" key="11">
    <source>
        <dbReference type="ARBA" id="ARBA00023303"/>
    </source>
</evidence>
<comment type="subcellular location">
    <subcellularLocation>
        <location evidence="1">Membrane</location>
        <topology evidence="1">Multi-pass membrane protein</topology>
    </subcellularLocation>
</comment>
<feature type="transmembrane region" description="Helical" evidence="13">
    <location>
        <begin position="176"/>
        <end position="197"/>
    </location>
</feature>
<dbReference type="Pfam" id="PF06736">
    <property type="entry name" value="TMEM175"/>
    <property type="match status" value="1"/>
</dbReference>
<feature type="transmembrane region" description="Helical" evidence="13">
    <location>
        <begin position="107"/>
        <end position="130"/>
    </location>
</feature>
<evidence type="ECO:0000256" key="1">
    <source>
        <dbReference type="ARBA" id="ARBA00004141"/>
    </source>
</evidence>
<evidence type="ECO:0000313" key="15">
    <source>
        <dbReference type="Proteomes" id="UP001634747"/>
    </source>
</evidence>
<keyword evidence="4" id="KW-0633">Potassium transport</keyword>
<keyword evidence="9" id="KW-0406">Ion transport</keyword>
<evidence type="ECO:0000256" key="7">
    <source>
        <dbReference type="ARBA" id="ARBA00022958"/>
    </source>
</evidence>
<reference evidence="14 15" key="1">
    <citation type="submission" date="2024-12" db="EMBL/GenBank/DDBJ databases">
        <authorList>
            <person name="Lee Y."/>
        </authorList>
    </citation>
    <scope>NUCLEOTIDE SEQUENCE [LARGE SCALE GENOMIC DNA]</scope>
    <source>
        <strain evidence="14 15">03SUJ4</strain>
    </source>
</reference>
<evidence type="ECO:0000313" key="14">
    <source>
        <dbReference type="EMBL" id="MFN2976346.1"/>
    </source>
</evidence>
<keyword evidence="5 13" id="KW-0812">Transmembrane</keyword>
<evidence type="ECO:0000256" key="8">
    <source>
        <dbReference type="ARBA" id="ARBA00022989"/>
    </source>
</evidence>